<dbReference type="GO" id="GO:0008909">
    <property type="term" value="F:isochorismate synthase activity"/>
    <property type="evidence" value="ECO:0007669"/>
    <property type="project" value="UniProtKB-UniRule"/>
</dbReference>
<evidence type="ECO:0000313" key="8">
    <source>
        <dbReference type="EMBL" id="PXZ40321.1"/>
    </source>
</evidence>
<comment type="function">
    <text evidence="5">Catalyzes the conversion of chorismate to isochorismate.</text>
</comment>
<protein>
    <recommendedName>
        <fullName evidence="5">Isochorismate synthase MenF</fullName>
        <ecNumber evidence="5">5.4.4.2</ecNumber>
    </recommendedName>
    <alternativeName>
        <fullName evidence="5">Isochorismate mutase</fullName>
    </alternativeName>
</protein>
<evidence type="ECO:0000256" key="4">
    <source>
        <dbReference type="ARBA" id="ARBA00023235"/>
    </source>
</evidence>
<reference evidence="9 11" key="2">
    <citation type="submission" date="2018-06" db="EMBL/GenBank/DDBJ databases">
        <authorList>
            <consortium name="Pathogen Informatics"/>
            <person name="Doyle S."/>
        </authorList>
    </citation>
    <scope>NUCLEOTIDE SEQUENCE [LARGE SCALE GENOMIC DNA]</scope>
    <source>
        <strain evidence="9 11">NCTC10926</strain>
    </source>
</reference>
<dbReference type="OrthoDB" id="9806579at2"/>
<dbReference type="Gene3D" id="3.60.120.10">
    <property type="entry name" value="Anthranilate synthase"/>
    <property type="match status" value="1"/>
</dbReference>
<dbReference type="InterPro" id="IPR005801">
    <property type="entry name" value="ADC_synthase"/>
</dbReference>
<dbReference type="Proteomes" id="UP001347884">
    <property type="component" value="Unassembled WGS sequence"/>
</dbReference>
<keyword evidence="4 5" id="KW-0413">Isomerase</keyword>
<dbReference type="Proteomes" id="UP000254620">
    <property type="component" value="Unassembled WGS sequence"/>
</dbReference>
<dbReference type="EMBL" id="JAMDKF010000002">
    <property type="protein sequence ID" value="MEE6040470.1"/>
    <property type="molecule type" value="Genomic_DNA"/>
</dbReference>
<dbReference type="EMBL" id="UFSW01000001">
    <property type="protein sequence ID" value="SUU97196.1"/>
    <property type="molecule type" value="Genomic_DNA"/>
</dbReference>
<dbReference type="AlphaFoldDB" id="A0A0F5EXB0"/>
<reference evidence="7 12" key="3">
    <citation type="journal article" date="2022" name="Front. Microbiol.">
        <title>Commensal bacteria contribute to the growth of multidrug-resistant Avibacterium paragallinarum in chickens.</title>
        <authorList>
            <person name="Zhu J."/>
            <person name="Chen Y."/>
            <person name="Wu Y."/>
            <person name="Wang Y."/>
            <person name="Zhu K."/>
        </authorList>
    </citation>
    <scope>NUCLEOTIDE SEQUENCE [LARGE SCALE GENOMIC DNA]</scope>
    <source>
        <strain evidence="7 12">AV25</strain>
    </source>
</reference>
<feature type="active site" description="Proton acceptor" evidence="5">
    <location>
        <position position="183"/>
    </location>
</feature>
<keyword evidence="5" id="KW-0479">Metal-binding</keyword>
<evidence type="ECO:0000256" key="1">
    <source>
        <dbReference type="ARBA" id="ARBA00000799"/>
    </source>
</evidence>
<keyword evidence="12" id="KW-1185">Reference proteome</keyword>
<dbReference type="GO" id="GO:0009234">
    <property type="term" value="P:menaquinone biosynthetic process"/>
    <property type="evidence" value="ECO:0007669"/>
    <property type="project" value="UniProtKB-UniRule"/>
</dbReference>
<dbReference type="InterPro" id="IPR004561">
    <property type="entry name" value="IsoChor_synthase"/>
</dbReference>
<evidence type="ECO:0000256" key="2">
    <source>
        <dbReference type="ARBA" id="ARBA00005297"/>
    </source>
</evidence>
<evidence type="ECO:0000313" key="7">
    <source>
        <dbReference type="EMBL" id="MEE6040470.1"/>
    </source>
</evidence>
<dbReference type="InterPro" id="IPR015890">
    <property type="entry name" value="Chorismate_C"/>
</dbReference>
<dbReference type="eggNOG" id="COG1169">
    <property type="taxonomic scope" value="Bacteria"/>
</dbReference>
<dbReference type="STRING" id="728.VY92_09580"/>
<comment type="similarity">
    <text evidence="2 5">Belongs to the isochorismate synthase family.</text>
</comment>
<feature type="binding site" evidence="5">
    <location>
        <position position="410"/>
    </location>
    <ligand>
        <name>Mg(2+)</name>
        <dbReference type="ChEBI" id="CHEBI:18420"/>
    </ligand>
</feature>
<dbReference type="Pfam" id="PF00425">
    <property type="entry name" value="Chorismate_bind"/>
    <property type="match status" value="1"/>
</dbReference>
<evidence type="ECO:0000256" key="3">
    <source>
        <dbReference type="ARBA" id="ARBA00022842"/>
    </source>
</evidence>
<dbReference type="UniPathway" id="UPA00079"/>
<evidence type="ECO:0000313" key="11">
    <source>
        <dbReference type="Proteomes" id="UP000254620"/>
    </source>
</evidence>
<evidence type="ECO:0000313" key="10">
    <source>
        <dbReference type="Proteomes" id="UP000247594"/>
    </source>
</evidence>
<dbReference type="EMBL" id="QJPJ01000002">
    <property type="protein sequence ID" value="PXZ40321.1"/>
    <property type="molecule type" value="Genomic_DNA"/>
</dbReference>
<dbReference type="PANTHER" id="PTHR47253:SF4">
    <property type="entry name" value="ISOCHORISMATE SYNTHASE 2, CHLOROPLASTIC"/>
    <property type="match status" value="1"/>
</dbReference>
<reference evidence="7" key="4">
    <citation type="submission" date="2022-05" db="EMBL/GenBank/DDBJ databases">
        <authorList>
            <person name="Chen Y."/>
            <person name="Zhu J."/>
            <person name="Zhu K."/>
        </authorList>
    </citation>
    <scope>NUCLEOTIDE SEQUENCE</scope>
    <source>
        <strain evidence="7">AV25</strain>
    </source>
</reference>
<dbReference type="RefSeq" id="WP_046098499.1">
    <property type="nucleotide sequence ID" value="NZ_CP081939.1"/>
</dbReference>
<comment type="pathway">
    <text evidence="5">Quinol/quinone metabolism; menaquinone biosynthesis.</text>
</comment>
<dbReference type="PANTHER" id="PTHR47253">
    <property type="match status" value="1"/>
</dbReference>
<dbReference type="NCBIfam" id="TIGR00543">
    <property type="entry name" value="isochor_syn"/>
    <property type="match status" value="1"/>
</dbReference>
<sequence>MDNLQSIKQWLMDQLYNASATQQGIACVEYVAEMDLNLLSWLKGQTIYPQCYLHFRDSPTIFATIGKVRSFLSLDLAQAFIQQTTYPLVGGVQFYGECQFILPRLLLLQQENKLKIQLFIDNNQPFAQEYEACAVALKTFEKHTALLPIRQSIHFVKKWAEQAEWCDWVEKALDQIQQGRLNKIVLTNETLFQSEGAIDAKDFLAESERYNVGCYHFLFAENADRVFIGSSPERLYQRIDHTLQTEALAGTALVGETKQETQQHANWLLQDEKNIYENQLVVEDIQQHLAPYSQQIQIAELGLKPLRQVQHLRRQICVQLQPEYGDSTLLAAIHPTAAVAGFRRDEALAFLRQTETFDRHWYAGTFGIMSQKWAEFCVTIRSAFIEREQIRVFAGAGIVEGSIPLLEWQEIERKALGLISLLQE</sequence>
<evidence type="ECO:0000259" key="6">
    <source>
        <dbReference type="Pfam" id="PF00425"/>
    </source>
</evidence>
<comment type="cofactor">
    <cofactor evidence="5">
        <name>Mg(2+)</name>
        <dbReference type="ChEBI" id="CHEBI:18420"/>
    </cofactor>
</comment>
<feature type="domain" description="Chorismate-utilising enzyme C-terminal" evidence="6">
    <location>
        <begin position="162"/>
        <end position="414"/>
    </location>
</feature>
<comment type="pathway">
    <text evidence="5">Quinol/quinone metabolism; 1,4-dihydroxy-2-naphthoate biosynthesis; 1,4-dihydroxy-2-naphthoate from chorismate: step 1/7.</text>
</comment>
<dbReference type="Proteomes" id="UP000247594">
    <property type="component" value="Unassembled WGS sequence"/>
</dbReference>
<feature type="binding site" evidence="5">
    <location>
        <position position="277"/>
    </location>
    <ligand>
        <name>Mg(2+)</name>
        <dbReference type="ChEBI" id="CHEBI:18420"/>
    </ligand>
</feature>
<evidence type="ECO:0000313" key="9">
    <source>
        <dbReference type="EMBL" id="SUU97196.1"/>
    </source>
</evidence>
<dbReference type="HAMAP" id="MF_01935">
    <property type="entry name" value="MenF"/>
    <property type="match status" value="1"/>
</dbReference>
<evidence type="ECO:0000256" key="5">
    <source>
        <dbReference type="HAMAP-Rule" id="MF_01935"/>
    </source>
</evidence>
<gene>
    <name evidence="5 9" type="primary">menF</name>
    <name evidence="8" type="ORF">DM482_01665</name>
    <name evidence="7" type="ORF">M5S13_01015</name>
    <name evidence="9" type="ORF">NCTC10926_00567</name>
</gene>
<dbReference type="UniPathway" id="UPA01057">
    <property type="reaction ID" value="UER00163"/>
</dbReference>
<organism evidence="9 11">
    <name type="scientific">Avibacterium paragallinarum</name>
    <name type="common">Haemophilus gallinarum</name>
    <dbReference type="NCBI Taxonomy" id="728"/>
    <lineage>
        <taxon>Bacteria</taxon>
        <taxon>Pseudomonadati</taxon>
        <taxon>Pseudomonadota</taxon>
        <taxon>Gammaproteobacteria</taxon>
        <taxon>Pasteurellales</taxon>
        <taxon>Pasteurellaceae</taxon>
        <taxon>Avibacterium</taxon>
    </lineage>
</organism>
<dbReference type="GO" id="GO:0000287">
    <property type="term" value="F:magnesium ion binding"/>
    <property type="evidence" value="ECO:0007669"/>
    <property type="project" value="UniProtKB-UniRule"/>
</dbReference>
<dbReference type="SUPFAM" id="SSF56322">
    <property type="entry name" value="ADC synthase"/>
    <property type="match status" value="1"/>
</dbReference>
<dbReference type="InterPro" id="IPR044250">
    <property type="entry name" value="MenF-like"/>
</dbReference>
<comment type="catalytic activity">
    <reaction evidence="1 5">
        <text>chorismate = isochorismate</text>
        <dbReference type="Rhea" id="RHEA:18985"/>
        <dbReference type="ChEBI" id="CHEBI:29748"/>
        <dbReference type="ChEBI" id="CHEBI:29780"/>
        <dbReference type="EC" id="5.4.4.2"/>
    </reaction>
</comment>
<keyword evidence="5" id="KW-0474">Menaquinone biosynthesis</keyword>
<accession>A0A0F5EXB0</accession>
<proteinExistence type="inferred from homology"/>
<name>A0A0F5EXB0_AVIPA</name>
<feature type="active site" description="Proton donor" evidence="5">
    <location>
        <position position="233"/>
    </location>
</feature>
<keyword evidence="3 5" id="KW-0460">Magnesium</keyword>
<dbReference type="EC" id="5.4.4.2" evidence="5"/>
<evidence type="ECO:0000313" key="12">
    <source>
        <dbReference type="Proteomes" id="UP001347884"/>
    </source>
</evidence>
<dbReference type="InterPro" id="IPR034681">
    <property type="entry name" value="MenF"/>
</dbReference>
<reference evidence="8 10" key="1">
    <citation type="submission" date="2018-06" db="EMBL/GenBank/DDBJ databases">
        <authorList>
            <person name="Teymurazov M."/>
            <person name="Kislichkina A."/>
            <person name="Abaymova A."/>
            <person name="Mukhina T."/>
            <person name="Mayskaya N."/>
            <person name="Svetoch E."/>
            <person name="Bogun A."/>
        </authorList>
    </citation>
    <scope>NUCLEOTIDE SEQUENCE [LARGE SCALE GENOMIC DNA]</scope>
    <source>
        <strain evidence="8 10">SCPM-O-B-8406</strain>
    </source>
</reference>